<dbReference type="InterPro" id="IPR016167">
    <property type="entry name" value="FAD-bd_PCMH_sub1"/>
</dbReference>
<dbReference type="InterPro" id="IPR016166">
    <property type="entry name" value="FAD-bd_PCMH"/>
</dbReference>
<dbReference type="InterPro" id="IPR016169">
    <property type="entry name" value="FAD-bd_PCMH_sub2"/>
</dbReference>
<evidence type="ECO:0000256" key="2">
    <source>
        <dbReference type="ARBA" id="ARBA00022827"/>
    </source>
</evidence>
<dbReference type="EMBL" id="FNEE01000001">
    <property type="protein sequence ID" value="SDI09616.1"/>
    <property type="molecule type" value="Genomic_DNA"/>
</dbReference>
<dbReference type="Gene3D" id="3.30.43.10">
    <property type="entry name" value="Uridine Diphospho-n-acetylenolpyruvylglucosamine Reductase, domain 2"/>
    <property type="match status" value="1"/>
</dbReference>
<dbReference type="Pfam" id="PF01565">
    <property type="entry name" value="FAD_binding_4"/>
    <property type="match status" value="1"/>
</dbReference>
<feature type="domain" description="FAD-binding PCMH-type" evidence="3">
    <location>
        <begin position="9"/>
        <end position="176"/>
    </location>
</feature>
<dbReference type="PROSITE" id="PS51387">
    <property type="entry name" value="FAD_PCMH"/>
    <property type="match status" value="1"/>
</dbReference>
<evidence type="ECO:0000313" key="5">
    <source>
        <dbReference type="Proteomes" id="UP000198894"/>
    </source>
</evidence>
<dbReference type="Proteomes" id="UP000198894">
    <property type="component" value="Unassembled WGS sequence"/>
</dbReference>
<dbReference type="GO" id="GO:0071949">
    <property type="term" value="F:FAD binding"/>
    <property type="evidence" value="ECO:0007669"/>
    <property type="project" value="InterPro"/>
</dbReference>
<dbReference type="PANTHER" id="PTHR43762">
    <property type="entry name" value="L-GULONOLACTONE OXIDASE"/>
    <property type="match status" value="1"/>
</dbReference>
<keyword evidence="2" id="KW-0274">FAD</keyword>
<sequence length="440" mass="48361">MELSGWGRYPRHSSNVVSPGSPRELAMLQRHIPTYVARGNGRSYGDAGIGAGVTLDMRRFDRMKGFDETSGLLTVEAGVLLADLIDRFLPRGFFPAVVPGTRFVTIGGMIAADVHGKNHHWVGGFGDHVEALKLMFPSGQTVRCSRDDNSDLFKATIGGMGLTGTIVEATIRLIKVETGWMRQNTVRAENILSAVQLLTANEGASYAVAWVDCLSRGNALGRSLVYLGEHVSLDALQERNPGAPIYPNTRGRGIAVPLDAPGFLLNRHSIRAFNALRYARARTKDELVTWQSYFFPLDGLDQWNRLYGRRGFLQYQFVLPHQTASRVLPEIMGEIATTRDPSFLAVLKTLGKGGGQLSFPMPGVTLALDFPVSDSIFSLLDRLDRLVVEGGGRLYLAKDARQRPETFEAGYPNLSVFRQQRRAIGAEGRLASMLSKRIAV</sequence>
<reference evidence="5" key="1">
    <citation type="submission" date="2016-10" db="EMBL/GenBank/DDBJ databases">
        <authorList>
            <person name="Varghese N."/>
            <person name="Submissions S."/>
        </authorList>
    </citation>
    <scope>NUCLEOTIDE SEQUENCE [LARGE SCALE GENOMIC DNA]</scope>
    <source>
        <strain evidence="5">CGMCC 1.11022</strain>
    </source>
</reference>
<dbReference type="InterPro" id="IPR010031">
    <property type="entry name" value="FAD_lactone_oxidase-like"/>
</dbReference>
<dbReference type="SUPFAM" id="SSF56176">
    <property type="entry name" value="FAD-binding/transporter-associated domain-like"/>
    <property type="match status" value="1"/>
</dbReference>
<dbReference type="AlphaFoldDB" id="A0A1G8HSH7"/>
<dbReference type="PANTHER" id="PTHR43762:SF1">
    <property type="entry name" value="D-ARABINONO-1,4-LACTONE OXIDASE"/>
    <property type="match status" value="1"/>
</dbReference>
<evidence type="ECO:0000259" key="3">
    <source>
        <dbReference type="PROSITE" id="PS51387"/>
    </source>
</evidence>
<accession>A0A1G8HSH7</accession>
<name>A0A1G8HSH7_9HYPH</name>
<dbReference type="InterPro" id="IPR006094">
    <property type="entry name" value="Oxid_FAD_bind_N"/>
</dbReference>
<dbReference type="InterPro" id="IPR036318">
    <property type="entry name" value="FAD-bd_PCMH-like_sf"/>
</dbReference>
<protein>
    <submittedName>
        <fullName evidence="4">FAD/FMN-containing dehydrogenase</fullName>
    </submittedName>
</protein>
<proteinExistence type="predicted"/>
<dbReference type="Gene3D" id="3.30.465.10">
    <property type="match status" value="1"/>
</dbReference>
<evidence type="ECO:0000256" key="1">
    <source>
        <dbReference type="ARBA" id="ARBA00022630"/>
    </source>
</evidence>
<dbReference type="GO" id="GO:0016899">
    <property type="term" value="F:oxidoreductase activity, acting on the CH-OH group of donors, oxygen as acceptor"/>
    <property type="evidence" value="ECO:0007669"/>
    <property type="project" value="InterPro"/>
</dbReference>
<keyword evidence="1" id="KW-0285">Flavoprotein</keyword>
<organism evidence="4 5">
    <name type="scientific">Mesorhizobium muleiense</name>
    <dbReference type="NCBI Taxonomy" id="1004279"/>
    <lineage>
        <taxon>Bacteria</taxon>
        <taxon>Pseudomonadati</taxon>
        <taxon>Pseudomonadota</taxon>
        <taxon>Alphaproteobacteria</taxon>
        <taxon>Hyphomicrobiales</taxon>
        <taxon>Phyllobacteriaceae</taxon>
        <taxon>Mesorhizobium</taxon>
    </lineage>
</organism>
<gene>
    <name evidence="4" type="ORF">SAMN05428953_101155</name>
</gene>
<evidence type="ECO:0000313" key="4">
    <source>
        <dbReference type="EMBL" id="SDI09616.1"/>
    </source>
</evidence>
<keyword evidence="5" id="KW-1185">Reference proteome</keyword>